<keyword evidence="1" id="KW-0472">Membrane</keyword>
<evidence type="ECO:0000313" key="4">
    <source>
        <dbReference type="Proteomes" id="UP000028525"/>
    </source>
</evidence>
<keyword evidence="1" id="KW-0812">Transmembrane</keyword>
<dbReference type="STRING" id="29354.IO98_04055"/>
<keyword evidence="2" id="KW-0732">Signal</keyword>
<name>A0A084JQJ6_9FIRM</name>
<accession>A0A084JQJ6</accession>
<dbReference type="EMBL" id="JPME01000006">
    <property type="protein sequence ID" value="KEZ91230.1"/>
    <property type="molecule type" value="Genomic_DNA"/>
</dbReference>
<evidence type="ECO:0000256" key="2">
    <source>
        <dbReference type="SAM" id="SignalP"/>
    </source>
</evidence>
<sequence length="362" mass="41668">MKNNIRKGFVAMFLAVPLFLGCAGIAHAEETFIEIKKEYRTSNKEEDGRSQFKEVYEKDGIVYRLKSVRIGNVEEVYPGDIITYDSGPFVGNPEEYALKETVEKEGKRYTLKTSELSKVVTEETTKYSEASILYEGVEYIDALPEDAQVKVINEDLKQELNVTLQAVDYKEESTYWDYSFSFPVTVSGYDADSYMLGQTEISNRSPLIDHAKLFLSYLNLPSQYYEITSIEWDGDPVSMDGELIRNATANGRKFVKDIRGIYGGDVTFPSIEANVYHGTYIDAEAENQTEQITYKKEVTATYERDGRKGFWNFLKRLLTNTVTLSILFILLIVLILRVIVKKVRKRNRLRKTQIRHPDPRQY</sequence>
<evidence type="ECO:0000256" key="1">
    <source>
        <dbReference type="SAM" id="Phobius"/>
    </source>
</evidence>
<evidence type="ECO:0000313" key="3">
    <source>
        <dbReference type="EMBL" id="KEZ91230.1"/>
    </source>
</evidence>
<feature type="transmembrane region" description="Helical" evidence="1">
    <location>
        <begin position="317"/>
        <end position="340"/>
    </location>
</feature>
<feature type="signal peptide" evidence="2">
    <location>
        <begin position="1"/>
        <end position="28"/>
    </location>
</feature>
<dbReference type="Proteomes" id="UP000028525">
    <property type="component" value="Unassembled WGS sequence"/>
</dbReference>
<protein>
    <submittedName>
        <fullName evidence="3">Uncharacterized protein</fullName>
    </submittedName>
</protein>
<dbReference type="RefSeq" id="WP_038278136.1">
    <property type="nucleotide sequence ID" value="NZ_JPME01000006.1"/>
</dbReference>
<feature type="chain" id="PRO_5001777383" evidence="2">
    <location>
        <begin position="29"/>
        <end position="362"/>
    </location>
</feature>
<dbReference type="OrthoDB" id="2031899at2"/>
<comment type="caution">
    <text evidence="3">The sequence shown here is derived from an EMBL/GenBank/DDBJ whole genome shotgun (WGS) entry which is preliminary data.</text>
</comment>
<dbReference type="AlphaFoldDB" id="A0A084JQJ6"/>
<keyword evidence="4" id="KW-1185">Reference proteome</keyword>
<proteinExistence type="predicted"/>
<gene>
    <name evidence="3" type="ORF">IO98_04055</name>
</gene>
<dbReference type="PROSITE" id="PS51257">
    <property type="entry name" value="PROKAR_LIPOPROTEIN"/>
    <property type="match status" value="1"/>
</dbReference>
<reference evidence="3 4" key="1">
    <citation type="submission" date="2014-07" db="EMBL/GenBank/DDBJ databases">
        <title>Draft genome of Clostridium celerecrescens 152B isolated from sediments associated with methane hydrate from Krishna Godavari basin.</title>
        <authorList>
            <person name="Honkalas V.S."/>
            <person name="Dabir A.P."/>
            <person name="Arora P."/>
            <person name="Dhakephalkar P.K."/>
        </authorList>
    </citation>
    <scope>NUCLEOTIDE SEQUENCE [LARGE SCALE GENOMIC DNA]</scope>
    <source>
        <strain evidence="3 4">152B</strain>
    </source>
</reference>
<keyword evidence="1" id="KW-1133">Transmembrane helix</keyword>
<organism evidence="3 4">
    <name type="scientific">Lacrimispora celerecrescens</name>
    <dbReference type="NCBI Taxonomy" id="29354"/>
    <lineage>
        <taxon>Bacteria</taxon>
        <taxon>Bacillati</taxon>
        <taxon>Bacillota</taxon>
        <taxon>Clostridia</taxon>
        <taxon>Lachnospirales</taxon>
        <taxon>Lachnospiraceae</taxon>
        <taxon>Lacrimispora</taxon>
    </lineage>
</organism>